<dbReference type="PANTHER" id="PTHR31285">
    <property type="entry name" value="NICOTINAMIDE MONONUCLEOTIDE ADENYLYLTRANSFERASE"/>
    <property type="match status" value="1"/>
</dbReference>
<proteinExistence type="predicted"/>
<organism evidence="1 2">
    <name type="scientific">Aulographum hederae CBS 113979</name>
    <dbReference type="NCBI Taxonomy" id="1176131"/>
    <lineage>
        <taxon>Eukaryota</taxon>
        <taxon>Fungi</taxon>
        <taxon>Dikarya</taxon>
        <taxon>Ascomycota</taxon>
        <taxon>Pezizomycotina</taxon>
        <taxon>Dothideomycetes</taxon>
        <taxon>Pleosporomycetidae</taxon>
        <taxon>Aulographales</taxon>
        <taxon>Aulographaceae</taxon>
    </lineage>
</organism>
<gene>
    <name evidence="1" type="ORF">K402DRAFT_339093</name>
</gene>
<dbReference type="OrthoDB" id="5591297at2759"/>
<dbReference type="GO" id="GO:0005634">
    <property type="term" value="C:nucleus"/>
    <property type="evidence" value="ECO:0007669"/>
    <property type="project" value="TreeGrafter"/>
</dbReference>
<name>A0A6G1GQK4_9PEZI</name>
<dbReference type="EMBL" id="ML977178">
    <property type="protein sequence ID" value="KAF1983047.1"/>
    <property type="molecule type" value="Genomic_DNA"/>
</dbReference>
<dbReference type="GO" id="GO:0016887">
    <property type="term" value="F:ATP hydrolysis activity"/>
    <property type="evidence" value="ECO:0007669"/>
    <property type="project" value="TreeGrafter"/>
</dbReference>
<dbReference type="PANTHER" id="PTHR31285:SF0">
    <property type="entry name" value="NICOTINAMIDE MONONUCLEOTIDE ADENYLYLTRANSFERASE"/>
    <property type="match status" value="1"/>
</dbReference>
<dbReference type="Proteomes" id="UP000800041">
    <property type="component" value="Unassembled WGS sequence"/>
</dbReference>
<keyword evidence="2" id="KW-1185">Reference proteome</keyword>
<evidence type="ECO:0008006" key="3">
    <source>
        <dbReference type="Google" id="ProtNLM"/>
    </source>
</evidence>
<sequence>MTTRLHRVRSLLPSFSSALAAFSSSSSDFQLVRSITYAKTPPDNPKTLFVLDSSYNPPSTAHFALATSAIRSSTDAKPHRLLLLFSTANADKAPAPASFEQRLCMMTLFAEDLLAPLSDSSDGDSNIQIDVGITKEPYFANKSLAIEKSAFYPSNPRQVQLIGYDTLTRFLAPKYYPEFSPPLSALEPFFGRGWGVLAALRPASSSANEVEGESEEEQRAYVERLANGSLEAEGFRREWARRIGLVECGEEARGVSSTAVRGAAKGAKWDVVGGMCSPAVMAWVKEEGLYG</sequence>
<evidence type="ECO:0000313" key="1">
    <source>
        <dbReference type="EMBL" id="KAF1983047.1"/>
    </source>
</evidence>
<dbReference type="Gene3D" id="3.40.50.620">
    <property type="entry name" value="HUPs"/>
    <property type="match status" value="1"/>
</dbReference>
<dbReference type="InterPro" id="IPR014729">
    <property type="entry name" value="Rossmann-like_a/b/a_fold"/>
</dbReference>
<dbReference type="AlphaFoldDB" id="A0A6G1GQK4"/>
<protein>
    <recommendedName>
        <fullName evidence="3">Nicotinamide-nucleotide adenylyltransferase</fullName>
    </recommendedName>
</protein>
<evidence type="ECO:0000313" key="2">
    <source>
        <dbReference type="Proteomes" id="UP000800041"/>
    </source>
</evidence>
<dbReference type="SUPFAM" id="SSF52374">
    <property type="entry name" value="Nucleotidylyl transferase"/>
    <property type="match status" value="1"/>
</dbReference>
<dbReference type="GO" id="GO:0005737">
    <property type="term" value="C:cytoplasm"/>
    <property type="evidence" value="ECO:0007669"/>
    <property type="project" value="TreeGrafter"/>
</dbReference>
<reference evidence="1" key="1">
    <citation type="journal article" date="2020" name="Stud. Mycol.">
        <title>101 Dothideomycetes genomes: a test case for predicting lifestyles and emergence of pathogens.</title>
        <authorList>
            <person name="Haridas S."/>
            <person name="Albert R."/>
            <person name="Binder M."/>
            <person name="Bloem J."/>
            <person name="Labutti K."/>
            <person name="Salamov A."/>
            <person name="Andreopoulos B."/>
            <person name="Baker S."/>
            <person name="Barry K."/>
            <person name="Bills G."/>
            <person name="Bluhm B."/>
            <person name="Cannon C."/>
            <person name="Castanera R."/>
            <person name="Culley D."/>
            <person name="Daum C."/>
            <person name="Ezra D."/>
            <person name="Gonzalez J."/>
            <person name="Henrissat B."/>
            <person name="Kuo A."/>
            <person name="Liang C."/>
            <person name="Lipzen A."/>
            <person name="Lutzoni F."/>
            <person name="Magnuson J."/>
            <person name="Mondo S."/>
            <person name="Nolan M."/>
            <person name="Ohm R."/>
            <person name="Pangilinan J."/>
            <person name="Park H.-J."/>
            <person name="Ramirez L."/>
            <person name="Alfaro M."/>
            <person name="Sun H."/>
            <person name="Tritt A."/>
            <person name="Yoshinaga Y."/>
            <person name="Zwiers L.-H."/>
            <person name="Turgeon B."/>
            <person name="Goodwin S."/>
            <person name="Spatafora J."/>
            <person name="Crous P."/>
            <person name="Grigoriev I."/>
        </authorList>
    </citation>
    <scope>NUCLEOTIDE SEQUENCE</scope>
    <source>
        <strain evidence="1">CBS 113979</strain>
    </source>
</reference>
<accession>A0A6G1GQK4</accession>
<dbReference type="GO" id="GO:0000309">
    <property type="term" value="F:nicotinamide-nucleotide adenylyltransferase activity"/>
    <property type="evidence" value="ECO:0007669"/>
    <property type="project" value="TreeGrafter"/>
</dbReference>